<dbReference type="InterPro" id="IPR011453">
    <property type="entry name" value="DUF1559"/>
</dbReference>
<keyword evidence="1" id="KW-0472">Membrane</keyword>
<organism evidence="3 4">
    <name type="scientific">Lacipirellula limnantheis</name>
    <dbReference type="NCBI Taxonomy" id="2528024"/>
    <lineage>
        <taxon>Bacteria</taxon>
        <taxon>Pseudomonadati</taxon>
        <taxon>Planctomycetota</taxon>
        <taxon>Planctomycetia</taxon>
        <taxon>Pirellulales</taxon>
        <taxon>Lacipirellulaceae</taxon>
        <taxon>Lacipirellula</taxon>
    </lineage>
</organism>
<dbReference type="EMBL" id="CP036339">
    <property type="protein sequence ID" value="QDT73171.1"/>
    <property type="molecule type" value="Genomic_DNA"/>
</dbReference>
<name>A0A517TXT8_9BACT</name>
<evidence type="ECO:0000256" key="1">
    <source>
        <dbReference type="SAM" id="Phobius"/>
    </source>
</evidence>
<dbReference type="InterPro" id="IPR045584">
    <property type="entry name" value="Pilin-like"/>
</dbReference>
<dbReference type="PANTHER" id="PTHR30093">
    <property type="entry name" value="GENERAL SECRETION PATHWAY PROTEIN G"/>
    <property type="match status" value="1"/>
</dbReference>
<evidence type="ECO:0000313" key="4">
    <source>
        <dbReference type="Proteomes" id="UP000317909"/>
    </source>
</evidence>
<dbReference type="SUPFAM" id="SSF54523">
    <property type="entry name" value="Pili subunits"/>
    <property type="match status" value="1"/>
</dbReference>
<dbReference type="NCBIfam" id="TIGR02532">
    <property type="entry name" value="IV_pilin_GFxxxE"/>
    <property type="match status" value="1"/>
</dbReference>
<dbReference type="PANTHER" id="PTHR30093:SF2">
    <property type="entry name" value="TYPE II SECRETION SYSTEM PROTEIN H"/>
    <property type="match status" value="1"/>
</dbReference>
<dbReference type="OrthoDB" id="275178at2"/>
<keyword evidence="1" id="KW-1133">Transmembrane helix</keyword>
<dbReference type="Proteomes" id="UP000317909">
    <property type="component" value="Chromosome"/>
</dbReference>
<dbReference type="Pfam" id="PF07596">
    <property type="entry name" value="SBP_bac_10"/>
    <property type="match status" value="1"/>
</dbReference>
<dbReference type="NCBIfam" id="TIGR04294">
    <property type="entry name" value="pre_pil_HX9DG"/>
    <property type="match status" value="1"/>
</dbReference>
<feature type="transmembrane region" description="Helical" evidence="1">
    <location>
        <begin position="21"/>
        <end position="46"/>
    </location>
</feature>
<dbReference type="AlphaFoldDB" id="A0A517TXT8"/>
<evidence type="ECO:0000313" key="3">
    <source>
        <dbReference type="EMBL" id="QDT73171.1"/>
    </source>
</evidence>
<dbReference type="KEGG" id="llh:I41_23600"/>
<accession>A0A517TXT8</accession>
<dbReference type="Pfam" id="PF07963">
    <property type="entry name" value="N_methyl"/>
    <property type="match status" value="1"/>
</dbReference>
<dbReference type="InterPro" id="IPR012902">
    <property type="entry name" value="N_methyl_site"/>
</dbReference>
<keyword evidence="4" id="KW-1185">Reference proteome</keyword>
<proteinExistence type="predicted"/>
<keyword evidence="1" id="KW-0812">Transmembrane</keyword>
<dbReference type="InterPro" id="IPR027558">
    <property type="entry name" value="Pre_pil_HX9DG_C"/>
</dbReference>
<evidence type="ECO:0000259" key="2">
    <source>
        <dbReference type="Pfam" id="PF07596"/>
    </source>
</evidence>
<gene>
    <name evidence="3" type="ORF">I41_23600</name>
</gene>
<sequence length="379" mass="39986">MAASQRHLHRMESFRLRRSHLAFTLVELLVVIAIIGVLVALLLPAVQAAREAARRAHCQSSAKNVALAVLNYESANKKLPVGMSFNAAQYRANVHTQLKEYGPNWIIYALPFLEQQATFSKFNLKLPINNDGAGVSTSDVRNREARGTEIPVLLCPSDSNNRAKYVGKITFHGDNWARGNYAANSGGNFIGGGGCSARPGETIPACTAGPEANGTLPTDDGWTSDLRRGVMGPNISASLKQITDGTTKTIMLGEIRAGLSEKDARGTWAMGHAGSSLLAIFGSGGDANGPNACYPSADDVYSDVCGTEKAKAECMDCFTGGAADQATTRSSHPGGVHIAMCDGSVSFLSDNVETSGIGGPWGTAWDYMIGSADAEATIR</sequence>
<dbReference type="Gene3D" id="3.30.700.10">
    <property type="entry name" value="Glycoprotein, Type 4 Pilin"/>
    <property type="match status" value="1"/>
</dbReference>
<protein>
    <recommendedName>
        <fullName evidence="2">DUF1559 domain-containing protein</fullName>
    </recommendedName>
</protein>
<reference evidence="3 4" key="1">
    <citation type="submission" date="2019-02" db="EMBL/GenBank/DDBJ databases">
        <title>Deep-cultivation of Planctomycetes and their phenomic and genomic characterization uncovers novel biology.</title>
        <authorList>
            <person name="Wiegand S."/>
            <person name="Jogler M."/>
            <person name="Boedeker C."/>
            <person name="Pinto D."/>
            <person name="Vollmers J."/>
            <person name="Rivas-Marin E."/>
            <person name="Kohn T."/>
            <person name="Peeters S.H."/>
            <person name="Heuer A."/>
            <person name="Rast P."/>
            <person name="Oberbeckmann S."/>
            <person name="Bunk B."/>
            <person name="Jeske O."/>
            <person name="Meyerdierks A."/>
            <person name="Storesund J.E."/>
            <person name="Kallscheuer N."/>
            <person name="Luecker S."/>
            <person name="Lage O.M."/>
            <person name="Pohl T."/>
            <person name="Merkel B.J."/>
            <person name="Hornburger P."/>
            <person name="Mueller R.-W."/>
            <person name="Bruemmer F."/>
            <person name="Labrenz M."/>
            <person name="Spormann A.M."/>
            <person name="Op den Camp H."/>
            <person name="Overmann J."/>
            <person name="Amann R."/>
            <person name="Jetten M.S.M."/>
            <person name="Mascher T."/>
            <person name="Medema M.H."/>
            <person name="Devos D.P."/>
            <person name="Kaster A.-K."/>
            <person name="Ovreas L."/>
            <person name="Rohde M."/>
            <person name="Galperin M.Y."/>
            <person name="Jogler C."/>
        </authorList>
    </citation>
    <scope>NUCLEOTIDE SEQUENCE [LARGE SCALE GENOMIC DNA]</scope>
    <source>
        <strain evidence="3 4">I41</strain>
    </source>
</reference>
<feature type="domain" description="DUF1559" evidence="2">
    <location>
        <begin position="47"/>
        <end position="353"/>
    </location>
</feature>